<organism evidence="1 2">
    <name type="scientific">Thermobaculum terrenum (strain ATCC BAA-798 / CCMEE 7001 / YNP1)</name>
    <dbReference type="NCBI Taxonomy" id="525904"/>
    <lineage>
        <taxon>Bacteria</taxon>
        <taxon>Bacillati</taxon>
        <taxon>Chloroflexota</taxon>
        <taxon>Chloroflexia</taxon>
        <taxon>Candidatus Thermobaculales</taxon>
        <taxon>Candidatus Thermobaculaceae</taxon>
        <taxon>Thermobaculum</taxon>
    </lineage>
</organism>
<evidence type="ECO:0000313" key="2">
    <source>
        <dbReference type="Proteomes" id="UP000000323"/>
    </source>
</evidence>
<evidence type="ECO:0000313" key="1">
    <source>
        <dbReference type="EMBL" id="ACZ42667.1"/>
    </source>
</evidence>
<dbReference type="Proteomes" id="UP000000323">
    <property type="component" value="Chromosome 1"/>
</dbReference>
<protein>
    <submittedName>
        <fullName evidence="1">Uncharacterized protein</fullName>
    </submittedName>
</protein>
<dbReference type="OrthoDB" id="5243784at2"/>
<keyword evidence="2" id="KW-1185">Reference proteome</keyword>
<dbReference type="AlphaFoldDB" id="D1CD02"/>
<dbReference type="KEGG" id="ttr:Tter_1761"/>
<proteinExistence type="predicted"/>
<dbReference type="eggNOG" id="ENOG502ZI5I">
    <property type="taxonomic scope" value="Bacteria"/>
</dbReference>
<sequence>MVNVSTAAKEILQGVEVAEGDVLRLEVLNTGEIGLVSGKAQVGDQVVEHEGHEVLHISEDVSQALDGSTIDLIETPDGIQLGLVFNDEDLAGDEFQAQ</sequence>
<name>D1CD02_THET1</name>
<gene>
    <name evidence="1" type="ordered locus">Tter_1761</name>
</gene>
<dbReference type="STRING" id="525904.Tter_1761"/>
<dbReference type="EMBL" id="CP001825">
    <property type="protein sequence ID" value="ACZ42667.1"/>
    <property type="molecule type" value="Genomic_DNA"/>
</dbReference>
<dbReference type="HOGENOM" id="CLU_2331939_0_0_0"/>
<accession>D1CD02</accession>
<reference evidence="2" key="1">
    <citation type="journal article" date="2010" name="Stand. Genomic Sci.">
        <title>Complete genome sequence of 'Thermobaculum terrenum' type strain (YNP1).</title>
        <authorList>
            <person name="Kiss H."/>
            <person name="Cleland D."/>
            <person name="Lapidus A."/>
            <person name="Lucas S."/>
            <person name="Glavina Del Rio T."/>
            <person name="Nolan M."/>
            <person name="Tice H."/>
            <person name="Han C."/>
            <person name="Goodwin L."/>
            <person name="Pitluck S."/>
            <person name="Liolios K."/>
            <person name="Ivanova N."/>
            <person name="Mavromatis K."/>
            <person name="Ovchinnikova G."/>
            <person name="Pati A."/>
            <person name="Chen A."/>
            <person name="Palaniappan K."/>
            <person name="Land M."/>
            <person name="Hauser L."/>
            <person name="Chang Y."/>
            <person name="Jeffries C."/>
            <person name="Lu M."/>
            <person name="Brettin T."/>
            <person name="Detter J."/>
            <person name="Goker M."/>
            <person name="Tindall B."/>
            <person name="Beck B."/>
            <person name="McDermott T."/>
            <person name="Woyke T."/>
            <person name="Bristow J."/>
            <person name="Eisen J."/>
            <person name="Markowitz V."/>
            <person name="Hugenholtz P."/>
            <person name="Kyrpides N."/>
            <person name="Klenk H."/>
            <person name="Cheng J."/>
        </authorList>
    </citation>
    <scope>NUCLEOTIDE SEQUENCE [LARGE SCALE GENOMIC DNA]</scope>
    <source>
        <strain evidence="2">ATCC BAA-798 / YNP1</strain>
    </source>
</reference>
<dbReference type="RefSeq" id="WP_012875701.1">
    <property type="nucleotide sequence ID" value="NC_013525.1"/>
</dbReference>